<name>A0A1X2LY34_9MYCO</name>
<gene>
    <name evidence="3" type="ORF">B8W66_05720</name>
</gene>
<feature type="domain" description="DUF427" evidence="2">
    <location>
        <begin position="112"/>
        <end position="171"/>
    </location>
</feature>
<dbReference type="Proteomes" id="UP000193247">
    <property type="component" value="Unassembled WGS sequence"/>
</dbReference>
<evidence type="ECO:0000259" key="2">
    <source>
        <dbReference type="Pfam" id="PF04248"/>
    </source>
</evidence>
<feature type="compositionally biased region" description="Low complexity" evidence="1">
    <location>
        <begin position="12"/>
        <end position="24"/>
    </location>
</feature>
<feature type="region of interest" description="Disordered" evidence="1">
    <location>
        <begin position="58"/>
        <end position="94"/>
    </location>
</feature>
<evidence type="ECO:0000256" key="1">
    <source>
        <dbReference type="SAM" id="MobiDB-lite"/>
    </source>
</evidence>
<dbReference type="PANTHER" id="PTHR34310:SF8">
    <property type="entry name" value="CONSERVED PROTEIN"/>
    <property type="match status" value="1"/>
</dbReference>
<dbReference type="InterPro" id="IPR038694">
    <property type="entry name" value="DUF427_sf"/>
</dbReference>
<dbReference type="OrthoDB" id="285364at2"/>
<evidence type="ECO:0000313" key="3">
    <source>
        <dbReference type="EMBL" id="OSC42031.1"/>
    </source>
</evidence>
<accession>A0A1X2LY34</accession>
<dbReference type="STRING" id="1430326.B8W66_05720"/>
<feature type="compositionally biased region" description="Basic and acidic residues" evidence="1">
    <location>
        <begin position="1"/>
        <end position="10"/>
    </location>
</feature>
<comment type="caution">
    <text evidence="3">The sequence shown here is derived from an EMBL/GenBank/DDBJ whole genome shotgun (WGS) entry which is preliminary data.</text>
</comment>
<dbReference type="InterPro" id="IPR007361">
    <property type="entry name" value="DUF427"/>
</dbReference>
<dbReference type="PANTHER" id="PTHR34310">
    <property type="entry name" value="DUF427 DOMAIN PROTEIN (AFU_ORTHOLOGUE AFUA_3G02220)"/>
    <property type="match status" value="1"/>
</dbReference>
<dbReference type="Gene3D" id="2.170.150.40">
    <property type="entry name" value="Domain of unknown function (DUF427)"/>
    <property type="match status" value="1"/>
</dbReference>
<keyword evidence="4" id="KW-1185">Reference proteome</keyword>
<sequence>MRTGRYDRRPSYRAGPRAAGRRGSPALVRVLRRCTTVSSRCHRPRADCGGAAANAVSNSAAPRSHHGGAVAVPKARDVHRGDDEPAFDMADPTVQRDANYVARPRRTTPLDQRDLLRRSKTSTYCNYKGVATYWSAVSGDDRDNLADGIAWSYPDPPPESRPIKGLLSFDATRADVLAELPA</sequence>
<protein>
    <recommendedName>
        <fullName evidence="2">DUF427 domain-containing protein</fullName>
    </recommendedName>
</protein>
<dbReference type="Pfam" id="PF04248">
    <property type="entry name" value="NTP_transf_9"/>
    <property type="match status" value="1"/>
</dbReference>
<dbReference type="AlphaFoldDB" id="A0A1X2LY34"/>
<organism evidence="3 4">
    <name type="scientific">Mycobacterium decipiens</name>
    <dbReference type="NCBI Taxonomy" id="1430326"/>
    <lineage>
        <taxon>Bacteria</taxon>
        <taxon>Bacillati</taxon>
        <taxon>Actinomycetota</taxon>
        <taxon>Actinomycetes</taxon>
        <taxon>Mycobacteriales</taxon>
        <taxon>Mycobacteriaceae</taxon>
        <taxon>Mycobacterium</taxon>
    </lineage>
</organism>
<feature type="compositionally biased region" description="Basic and acidic residues" evidence="1">
    <location>
        <begin position="74"/>
        <end position="83"/>
    </location>
</feature>
<evidence type="ECO:0000313" key="4">
    <source>
        <dbReference type="Proteomes" id="UP000193247"/>
    </source>
</evidence>
<dbReference type="EMBL" id="NCXP01000004">
    <property type="protein sequence ID" value="OSC42031.1"/>
    <property type="molecule type" value="Genomic_DNA"/>
</dbReference>
<reference evidence="3 4" key="1">
    <citation type="submission" date="2017-04" db="EMBL/GenBank/DDBJ databases">
        <title>The new phylogeny of genus Mycobacterium.</title>
        <authorList>
            <person name="Tortoli E."/>
            <person name="Trovato A."/>
            <person name="Cirillo D.M."/>
        </authorList>
    </citation>
    <scope>NUCLEOTIDE SEQUENCE [LARGE SCALE GENOMIC DNA]</scope>
    <source>
        <strain evidence="3 4">TBL 1200985</strain>
    </source>
</reference>
<proteinExistence type="predicted"/>
<feature type="region of interest" description="Disordered" evidence="1">
    <location>
        <begin position="1"/>
        <end position="24"/>
    </location>
</feature>